<dbReference type="EMBL" id="CAADEW010000094">
    <property type="protein sequence ID" value="VFJ59747.1"/>
    <property type="molecule type" value="Genomic_DNA"/>
</dbReference>
<dbReference type="InterPro" id="IPR031552">
    <property type="entry name" value="ParE-like_toxin"/>
</dbReference>
<protein>
    <submittedName>
        <fullName evidence="1">ParE-like toxin of type II toxin-antitoxin system</fullName>
    </submittedName>
</protein>
<evidence type="ECO:0000313" key="2">
    <source>
        <dbReference type="EMBL" id="VFJ64840.1"/>
    </source>
</evidence>
<accession>A0A450SZV0</accession>
<gene>
    <name evidence="1" type="ORF">BECKFW1821A_GA0114235_10943</name>
    <name evidence="2" type="ORF">BECKFW1821B_GA0114236_10982</name>
</gene>
<dbReference type="EMBL" id="CAADFD010000098">
    <property type="protein sequence ID" value="VFJ64840.1"/>
    <property type="molecule type" value="Genomic_DNA"/>
</dbReference>
<dbReference type="AlphaFoldDB" id="A0A450SZV0"/>
<proteinExistence type="predicted"/>
<organism evidence="1">
    <name type="scientific">Candidatus Kentrum sp. FW</name>
    <dbReference type="NCBI Taxonomy" id="2126338"/>
    <lineage>
        <taxon>Bacteria</taxon>
        <taxon>Pseudomonadati</taxon>
        <taxon>Pseudomonadota</taxon>
        <taxon>Gammaproteobacteria</taxon>
        <taxon>Candidatus Kentrum</taxon>
    </lineage>
</organism>
<evidence type="ECO:0000313" key="1">
    <source>
        <dbReference type="EMBL" id="VFJ59747.1"/>
    </source>
</evidence>
<dbReference type="Pfam" id="PF15781">
    <property type="entry name" value="ParE-like_toxin"/>
    <property type="match status" value="1"/>
</dbReference>
<sequence length="51" mass="5734">MRIEQKPSFQRVYKKLHAKQRADVDSAIHALMENLLLGEGKVGDLAGVQNE</sequence>
<reference evidence="1" key="1">
    <citation type="submission" date="2019-02" db="EMBL/GenBank/DDBJ databases">
        <authorList>
            <person name="Gruber-Vodicka R. H."/>
            <person name="Seah K. B. B."/>
        </authorList>
    </citation>
    <scope>NUCLEOTIDE SEQUENCE</scope>
    <source>
        <strain evidence="2">BECK_BZ106</strain>
        <strain evidence="1">BECK_BZ15</strain>
    </source>
</reference>
<name>A0A450SZV0_9GAMM</name>